<keyword evidence="12 23" id="KW-1133">Transmembrane helix</keyword>
<evidence type="ECO:0000256" key="18">
    <source>
        <dbReference type="ARBA" id="ARBA00030272"/>
    </source>
</evidence>
<evidence type="ECO:0000256" key="7">
    <source>
        <dbReference type="ARBA" id="ARBA00022679"/>
    </source>
</evidence>
<evidence type="ECO:0000256" key="5">
    <source>
        <dbReference type="ARBA" id="ARBA00012600"/>
    </source>
</evidence>
<dbReference type="RefSeq" id="XP_016041395.1">
    <property type="nucleotide sequence ID" value="XM_016185909.2"/>
</dbReference>
<evidence type="ECO:0000256" key="11">
    <source>
        <dbReference type="ARBA" id="ARBA00022968"/>
    </source>
</evidence>
<evidence type="ECO:0000256" key="6">
    <source>
        <dbReference type="ARBA" id="ARBA00015644"/>
    </source>
</evidence>
<evidence type="ECO:0000313" key="25">
    <source>
        <dbReference type="RefSeq" id="XP_016041395.1"/>
    </source>
</evidence>
<name>A0A1S3W4U9_ERIEU</name>
<evidence type="ECO:0000256" key="16">
    <source>
        <dbReference type="ARBA" id="ARBA00023180"/>
    </source>
</evidence>
<evidence type="ECO:0000256" key="4">
    <source>
        <dbReference type="ARBA" id="ARBA00011982"/>
    </source>
</evidence>
<gene>
    <name evidence="25" type="primary">LOC107522258</name>
</gene>
<evidence type="ECO:0000256" key="2">
    <source>
        <dbReference type="ARBA" id="ARBA00005406"/>
    </source>
</evidence>
<keyword evidence="10" id="KW-0521">NADP</keyword>
<dbReference type="EC" id="2.4.99.20" evidence="5"/>
<evidence type="ECO:0000313" key="24">
    <source>
        <dbReference type="Proteomes" id="UP001652624"/>
    </source>
</evidence>
<dbReference type="EC" id="3.2.2.6" evidence="4"/>
<keyword evidence="11" id="KW-0735">Signal-anchor</keyword>
<dbReference type="AlphaFoldDB" id="A0A1S3W4U9"/>
<dbReference type="GeneID" id="107522258"/>
<dbReference type="Gene3D" id="1.20.82.10">
    <property type="entry name" value="ADP Ribosyl Cyclase, Chain A, domain 1"/>
    <property type="match status" value="1"/>
</dbReference>
<keyword evidence="13" id="KW-0520">NAD</keyword>
<dbReference type="GO" id="GO:0061809">
    <property type="term" value="F:NAD+ nucleosidase activity, cyclic ADP-ribose generating"/>
    <property type="evidence" value="ECO:0007669"/>
    <property type="project" value="UniProtKB-EC"/>
</dbReference>
<evidence type="ECO:0000256" key="12">
    <source>
        <dbReference type="ARBA" id="ARBA00022989"/>
    </source>
</evidence>
<dbReference type="SUPFAM" id="SSF52309">
    <property type="entry name" value="N-(deoxy)ribosyltransferase-like"/>
    <property type="match status" value="1"/>
</dbReference>
<dbReference type="Gene3D" id="3.40.50.720">
    <property type="entry name" value="NAD(P)-binding Rossmann-like Domain"/>
    <property type="match status" value="1"/>
</dbReference>
<evidence type="ECO:0000256" key="14">
    <source>
        <dbReference type="ARBA" id="ARBA00023136"/>
    </source>
</evidence>
<dbReference type="GO" id="GO:0016849">
    <property type="term" value="F:phosphorus-oxygen lyase activity"/>
    <property type="evidence" value="ECO:0007669"/>
    <property type="project" value="TreeGrafter"/>
</dbReference>
<sequence length="259" mass="28880">MGIKALALCFGFVLICVGIGIGLWFHLKGKDFSQVILQRCKSYNASGNPELRDRDCQQIVEAFTKAFVSKDPCKITWEDYAPLLQLTKQALPCDKIFLWSKTKGLVEELQQKQKNDLFLMRDTLIGHMADNLKWCGKEGSSEINTESCQKNNCEESPVDVFWKVASKWFAENVCGVVGVLLSGSVSQAFNRNSIFGSVEVPNLKRALVTKLQTWVIHNKGGDASDSCSGSSISELEKIVRERGIVFTCKDIQSLDQIDT</sequence>
<dbReference type="Pfam" id="PF02267">
    <property type="entry name" value="Rib_hydrolayse"/>
    <property type="match status" value="1"/>
</dbReference>
<keyword evidence="24" id="KW-1185">Reference proteome</keyword>
<evidence type="ECO:0000256" key="20">
    <source>
        <dbReference type="ARBA" id="ARBA00031355"/>
    </source>
</evidence>
<keyword evidence="9" id="KW-0378">Hydrolase</keyword>
<dbReference type="GO" id="GO:0016740">
    <property type="term" value="F:transferase activity"/>
    <property type="evidence" value="ECO:0007669"/>
    <property type="project" value="UniProtKB-KW"/>
</dbReference>
<keyword evidence="14 23" id="KW-0472">Membrane</keyword>
<dbReference type="InterPro" id="IPR003193">
    <property type="entry name" value="ADP-ribosyl_cyclase"/>
</dbReference>
<dbReference type="PANTHER" id="PTHR10912">
    <property type="entry name" value="ADP-RIBOSYL CYCLASE"/>
    <property type="match status" value="1"/>
</dbReference>
<evidence type="ECO:0000256" key="22">
    <source>
        <dbReference type="ARBA" id="ARBA00049238"/>
    </source>
</evidence>
<accession>A0A1S3W4U9</accession>
<protein>
    <recommendedName>
        <fullName evidence="6">ADP-ribosyl cyclase/cyclic ADP-ribose hydrolase 1</fullName>
        <ecNumber evidence="5">2.4.99.20</ecNumber>
        <ecNumber evidence="4">3.2.2.6</ecNumber>
    </recommendedName>
    <alternativeName>
        <fullName evidence="21">2'-phospho-ADP-ribosyl cyclase</fullName>
    </alternativeName>
    <alternativeName>
        <fullName evidence="19">2'-phospho-ADP-ribosyl cyclase/2'-phospho-cyclic-ADP-ribose transferase</fullName>
    </alternativeName>
    <alternativeName>
        <fullName evidence="17">2'-phospho-cyclic-ADP-ribose transferase</fullName>
    </alternativeName>
    <alternativeName>
        <fullName evidence="20">ADP-ribosyl cyclase 1</fullName>
    </alternativeName>
    <alternativeName>
        <fullName evidence="18">Cyclic ADP-ribose hydrolase 1</fullName>
    </alternativeName>
</protein>
<organism evidence="24 25">
    <name type="scientific">Erinaceus europaeus</name>
    <name type="common">Western European hedgehog</name>
    <dbReference type="NCBI Taxonomy" id="9365"/>
    <lineage>
        <taxon>Eukaryota</taxon>
        <taxon>Metazoa</taxon>
        <taxon>Chordata</taxon>
        <taxon>Craniata</taxon>
        <taxon>Vertebrata</taxon>
        <taxon>Euteleostomi</taxon>
        <taxon>Mammalia</taxon>
        <taxon>Eutheria</taxon>
        <taxon>Laurasiatheria</taxon>
        <taxon>Eulipotyphla</taxon>
        <taxon>Erinaceidae</taxon>
        <taxon>Erinaceinae</taxon>
        <taxon>Erinaceus</taxon>
    </lineage>
</organism>
<dbReference type="InParanoid" id="A0A1S3W4U9"/>
<keyword evidence="8 23" id="KW-0812">Transmembrane</keyword>
<evidence type="ECO:0000256" key="10">
    <source>
        <dbReference type="ARBA" id="ARBA00022857"/>
    </source>
</evidence>
<feature type="transmembrane region" description="Helical" evidence="23">
    <location>
        <begin position="7"/>
        <end position="27"/>
    </location>
</feature>
<keyword evidence="7" id="KW-0808">Transferase</keyword>
<keyword evidence="16" id="KW-0325">Glycoprotein</keyword>
<evidence type="ECO:0000256" key="15">
    <source>
        <dbReference type="ARBA" id="ARBA00023157"/>
    </source>
</evidence>
<evidence type="ECO:0000256" key="23">
    <source>
        <dbReference type="SAM" id="Phobius"/>
    </source>
</evidence>
<evidence type="ECO:0000256" key="13">
    <source>
        <dbReference type="ARBA" id="ARBA00023027"/>
    </source>
</evidence>
<evidence type="ECO:0000256" key="17">
    <source>
        <dbReference type="ARBA" id="ARBA00029787"/>
    </source>
</evidence>
<comment type="catalytic activity">
    <reaction evidence="22">
        <text>NAD(+) + H2O = ADP-D-ribose + nicotinamide + H(+)</text>
        <dbReference type="Rhea" id="RHEA:16301"/>
        <dbReference type="ChEBI" id="CHEBI:15377"/>
        <dbReference type="ChEBI" id="CHEBI:15378"/>
        <dbReference type="ChEBI" id="CHEBI:17154"/>
        <dbReference type="ChEBI" id="CHEBI:57540"/>
        <dbReference type="ChEBI" id="CHEBI:57967"/>
        <dbReference type="EC" id="3.2.2.6"/>
    </reaction>
</comment>
<comment type="similarity">
    <text evidence="2">Belongs to the ADP-ribosyl cyclase family.</text>
</comment>
<evidence type="ECO:0000256" key="3">
    <source>
        <dbReference type="ARBA" id="ARBA00011738"/>
    </source>
</evidence>
<dbReference type="PANTHER" id="PTHR10912:SF5">
    <property type="entry name" value="ADP-RIBOSYL CYCLASE_CYCLIC ADP-RIBOSE HYDROLASE 1"/>
    <property type="match status" value="1"/>
</dbReference>
<reference evidence="25" key="1">
    <citation type="submission" date="2025-08" db="UniProtKB">
        <authorList>
            <consortium name="RefSeq"/>
        </authorList>
    </citation>
    <scope>IDENTIFICATION</scope>
</reference>
<evidence type="ECO:0000256" key="21">
    <source>
        <dbReference type="ARBA" id="ARBA00031840"/>
    </source>
</evidence>
<evidence type="ECO:0000256" key="8">
    <source>
        <dbReference type="ARBA" id="ARBA00022692"/>
    </source>
</evidence>
<dbReference type="OrthoDB" id="9663869at2759"/>
<evidence type="ECO:0000256" key="1">
    <source>
        <dbReference type="ARBA" id="ARBA00004606"/>
    </source>
</evidence>
<dbReference type="GO" id="GO:0005886">
    <property type="term" value="C:plasma membrane"/>
    <property type="evidence" value="ECO:0007669"/>
    <property type="project" value="TreeGrafter"/>
</dbReference>
<keyword evidence="15" id="KW-1015">Disulfide bond</keyword>
<comment type="subcellular location">
    <subcellularLocation>
        <location evidence="1">Membrane</location>
        <topology evidence="1">Single-pass type II membrane protein</topology>
    </subcellularLocation>
</comment>
<evidence type="ECO:0000256" key="19">
    <source>
        <dbReference type="ARBA" id="ARBA00030418"/>
    </source>
</evidence>
<comment type="subunit">
    <text evidence="3">Homodimer.</text>
</comment>
<dbReference type="GO" id="GO:0030890">
    <property type="term" value="P:positive regulation of B cell proliferation"/>
    <property type="evidence" value="ECO:0007669"/>
    <property type="project" value="TreeGrafter"/>
</dbReference>
<evidence type="ECO:0000256" key="9">
    <source>
        <dbReference type="ARBA" id="ARBA00022801"/>
    </source>
</evidence>
<proteinExistence type="inferred from homology"/>
<dbReference type="Proteomes" id="UP001652624">
    <property type="component" value="Chromosome 3"/>
</dbReference>